<keyword evidence="8" id="KW-0653">Protein transport</keyword>
<dbReference type="GO" id="GO:0015628">
    <property type="term" value="P:protein secretion by the type II secretion system"/>
    <property type="evidence" value="ECO:0007669"/>
    <property type="project" value="InterPro"/>
</dbReference>
<reference evidence="11" key="1">
    <citation type="submission" date="2017-03" db="EMBL/GenBank/DDBJ databases">
        <authorList>
            <consortium name="AG Boll"/>
        </authorList>
    </citation>
    <scope>NUCLEOTIDE SEQUENCE [LARGE SCALE GENOMIC DNA]</scope>
    <source>
        <strain evidence="11">Chol</strain>
    </source>
</reference>
<evidence type="ECO:0000313" key="12">
    <source>
        <dbReference type="Proteomes" id="UP000242886"/>
    </source>
</evidence>
<keyword evidence="12" id="KW-1185">Reference proteome</keyword>
<accession>A0A7Z7HRS2</accession>
<keyword evidence="6" id="KW-0997">Cell inner membrane</keyword>
<evidence type="ECO:0000256" key="5">
    <source>
        <dbReference type="ARBA" id="ARBA00022475"/>
    </source>
</evidence>
<comment type="similarity">
    <text evidence="2">Belongs to the GSP N family.</text>
</comment>
<dbReference type="InterPro" id="IPR022792">
    <property type="entry name" value="T2SS_protein-GspN"/>
</dbReference>
<evidence type="ECO:0000256" key="10">
    <source>
        <dbReference type="ARBA" id="ARBA00030772"/>
    </source>
</evidence>
<dbReference type="RefSeq" id="WP_154716557.1">
    <property type="nucleotide sequence ID" value="NZ_LT837803.1"/>
</dbReference>
<dbReference type="AlphaFoldDB" id="A0A7Z7HRS2"/>
<protein>
    <recommendedName>
        <fullName evidence="3">Type II secretion system protein N</fullName>
    </recommendedName>
    <alternativeName>
        <fullName evidence="10">General secretion pathway protein N</fullName>
    </alternativeName>
</protein>
<proteinExistence type="inferred from homology"/>
<dbReference type="EMBL" id="LT837803">
    <property type="protein sequence ID" value="SMB25911.1"/>
    <property type="molecule type" value="Genomic_DNA"/>
</dbReference>
<dbReference type="Pfam" id="PF01203">
    <property type="entry name" value="T2SSN"/>
    <property type="match status" value="1"/>
</dbReference>
<evidence type="ECO:0000256" key="7">
    <source>
        <dbReference type="ARBA" id="ARBA00022692"/>
    </source>
</evidence>
<keyword evidence="9" id="KW-0472">Membrane</keyword>
<dbReference type="GO" id="GO:0005886">
    <property type="term" value="C:plasma membrane"/>
    <property type="evidence" value="ECO:0007669"/>
    <property type="project" value="UniProtKB-SubCell"/>
</dbReference>
<evidence type="ECO:0000256" key="1">
    <source>
        <dbReference type="ARBA" id="ARBA00004533"/>
    </source>
</evidence>
<evidence type="ECO:0000256" key="6">
    <source>
        <dbReference type="ARBA" id="ARBA00022519"/>
    </source>
</evidence>
<keyword evidence="5" id="KW-1003">Cell membrane</keyword>
<evidence type="ECO:0000256" key="2">
    <source>
        <dbReference type="ARBA" id="ARBA00007208"/>
    </source>
</evidence>
<evidence type="ECO:0000256" key="8">
    <source>
        <dbReference type="ARBA" id="ARBA00022927"/>
    </source>
</evidence>
<evidence type="ECO:0000256" key="9">
    <source>
        <dbReference type="ARBA" id="ARBA00023136"/>
    </source>
</evidence>
<keyword evidence="7" id="KW-0812">Transmembrane</keyword>
<keyword evidence="4" id="KW-0813">Transport</keyword>
<sequence length="272" mass="29114">MRKRLGYSLLFLALLLLAAISQWPAATLASLLERASNDRWRLTSPSGSIWHGAGMLLARADKNTPWRNIQNITWQIRPAELLLGRLVADISPEQGRLRLSAGISGLQAENVELGLPAAAIAPLLPGALGRYRWQGMLRADGERFGCNWAGSDCQGGLEIFWREASLGEIPGIVLGDYHIKLTGQGSATKIGLQTLRGHLQIDGSGEFTADGGLHFSGLASAPSLPIATVAADPALVAATLDDRLPNPLAALLNTLGRPAGDGKYLLEYRQTR</sequence>
<evidence type="ECO:0000256" key="3">
    <source>
        <dbReference type="ARBA" id="ARBA00021563"/>
    </source>
</evidence>
<dbReference type="GO" id="GO:0015627">
    <property type="term" value="C:type II protein secretion system complex"/>
    <property type="evidence" value="ECO:0007669"/>
    <property type="project" value="InterPro"/>
</dbReference>
<evidence type="ECO:0000313" key="11">
    <source>
        <dbReference type="EMBL" id="SMB25911.1"/>
    </source>
</evidence>
<evidence type="ECO:0000256" key="4">
    <source>
        <dbReference type="ARBA" id="ARBA00022448"/>
    </source>
</evidence>
<gene>
    <name evidence="11" type="ORF">SDENCHOL_20007</name>
</gene>
<comment type="subcellular location">
    <subcellularLocation>
        <location evidence="1">Cell inner membrane</location>
    </subcellularLocation>
</comment>
<organism evidence="11 12">
    <name type="scientific">Sterolibacterium denitrificans</name>
    <dbReference type="NCBI Taxonomy" id="157592"/>
    <lineage>
        <taxon>Bacteria</taxon>
        <taxon>Pseudomonadati</taxon>
        <taxon>Pseudomonadota</taxon>
        <taxon>Betaproteobacteria</taxon>
        <taxon>Nitrosomonadales</taxon>
        <taxon>Sterolibacteriaceae</taxon>
        <taxon>Sterolibacterium</taxon>
    </lineage>
</organism>
<dbReference type="Proteomes" id="UP000242886">
    <property type="component" value="Chromosome SDENCHOL"/>
</dbReference>
<name>A0A7Z7HRS2_9PROT</name>